<dbReference type="PATRIC" id="fig|1710894.3.peg.629"/>
<dbReference type="PANTHER" id="PTHR43553">
    <property type="entry name" value="HEAVY METAL TRANSPORTER"/>
    <property type="match status" value="1"/>
</dbReference>
<reference evidence="6 7" key="1">
    <citation type="submission" date="2015-09" db="EMBL/GenBank/DDBJ databases">
        <title>Whole genome shotgun sequence assembly of Aphanizomenon flos-aquae UKL13.</title>
        <authorList>
            <person name="Driscoll C."/>
        </authorList>
    </citation>
    <scope>NUCLEOTIDE SEQUENCE [LARGE SCALE GENOMIC DNA]</scope>
    <source>
        <strain evidence="6">MDT13</strain>
    </source>
</reference>
<evidence type="ECO:0000256" key="1">
    <source>
        <dbReference type="ARBA" id="ARBA00005417"/>
    </source>
</evidence>
<comment type="similarity">
    <text evidence="1">Belongs to the ABC transporter superfamily.</text>
</comment>
<keyword evidence="2" id="KW-0813">Transport</keyword>
<dbReference type="Gene3D" id="3.40.50.300">
    <property type="entry name" value="P-loop containing nucleotide triphosphate hydrolases"/>
    <property type="match status" value="1"/>
</dbReference>
<gene>
    <name evidence="6" type="ORF">AN481_02375</name>
</gene>
<comment type="caution">
    <text evidence="6">The sequence shown here is derived from an EMBL/GenBank/DDBJ whole genome shotgun (WGS) entry which is preliminary data.</text>
</comment>
<evidence type="ECO:0000313" key="6">
    <source>
        <dbReference type="EMBL" id="OBQ26917.1"/>
    </source>
</evidence>
<dbReference type="Pfam" id="PF00005">
    <property type="entry name" value="ABC_tran"/>
    <property type="match status" value="1"/>
</dbReference>
<keyword evidence="3" id="KW-0547">Nucleotide-binding</keyword>
<organism evidence="6 7">
    <name type="scientific">Aphanizomenon flos-aquae LD13</name>
    <dbReference type="NCBI Taxonomy" id="1710894"/>
    <lineage>
        <taxon>Bacteria</taxon>
        <taxon>Bacillati</taxon>
        <taxon>Cyanobacteriota</taxon>
        <taxon>Cyanophyceae</taxon>
        <taxon>Nostocales</taxon>
        <taxon>Aphanizomenonaceae</taxon>
        <taxon>Aphanizomenon</taxon>
    </lineage>
</organism>
<proteinExistence type="inferred from homology"/>
<protein>
    <submittedName>
        <fullName evidence="6">Cobalt ABC transporter</fullName>
    </submittedName>
</protein>
<dbReference type="SUPFAM" id="SSF52540">
    <property type="entry name" value="P-loop containing nucleoside triphosphate hydrolases"/>
    <property type="match status" value="1"/>
</dbReference>
<dbReference type="InterPro" id="IPR003593">
    <property type="entry name" value="AAA+_ATPase"/>
</dbReference>
<evidence type="ECO:0000313" key="7">
    <source>
        <dbReference type="Proteomes" id="UP000092382"/>
    </source>
</evidence>
<dbReference type="InterPro" id="IPR017871">
    <property type="entry name" value="ABC_transporter-like_CS"/>
</dbReference>
<dbReference type="PANTHER" id="PTHR43553:SF24">
    <property type="entry name" value="ENERGY-COUPLING FACTOR TRANSPORTER ATP-BINDING PROTEIN ECFA1"/>
    <property type="match status" value="1"/>
</dbReference>
<dbReference type="InterPro" id="IPR003439">
    <property type="entry name" value="ABC_transporter-like_ATP-bd"/>
</dbReference>
<dbReference type="GO" id="GO:0043190">
    <property type="term" value="C:ATP-binding cassette (ABC) transporter complex"/>
    <property type="evidence" value="ECO:0007669"/>
    <property type="project" value="TreeGrafter"/>
</dbReference>
<dbReference type="InterPro" id="IPR015856">
    <property type="entry name" value="ABC_transpr_CbiO/EcfA_su"/>
</dbReference>
<dbReference type="GO" id="GO:0016887">
    <property type="term" value="F:ATP hydrolysis activity"/>
    <property type="evidence" value="ECO:0007669"/>
    <property type="project" value="InterPro"/>
</dbReference>
<evidence type="ECO:0000256" key="4">
    <source>
        <dbReference type="ARBA" id="ARBA00022840"/>
    </source>
</evidence>
<dbReference type="GO" id="GO:0042626">
    <property type="term" value="F:ATPase-coupled transmembrane transporter activity"/>
    <property type="evidence" value="ECO:0007669"/>
    <property type="project" value="TreeGrafter"/>
</dbReference>
<dbReference type="PROSITE" id="PS00211">
    <property type="entry name" value="ABC_TRANSPORTER_1"/>
    <property type="match status" value="1"/>
</dbReference>
<dbReference type="InterPro" id="IPR050095">
    <property type="entry name" value="ECF_ABC_transporter_ATP-bd"/>
</dbReference>
<dbReference type="SMART" id="SM00382">
    <property type="entry name" value="AAA"/>
    <property type="match status" value="1"/>
</dbReference>
<dbReference type="STRING" id="1803587.GCA_001593825_01938"/>
<dbReference type="GO" id="GO:0005524">
    <property type="term" value="F:ATP binding"/>
    <property type="evidence" value="ECO:0007669"/>
    <property type="project" value="UniProtKB-KW"/>
</dbReference>
<evidence type="ECO:0000256" key="3">
    <source>
        <dbReference type="ARBA" id="ARBA00022741"/>
    </source>
</evidence>
<dbReference type="AlphaFoldDB" id="A0A1B7W0W4"/>
<evidence type="ECO:0000256" key="2">
    <source>
        <dbReference type="ARBA" id="ARBA00022448"/>
    </source>
</evidence>
<dbReference type="PROSITE" id="PS50893">
    <property type="entry name" value="ABC_TRANSPORTER_2"/>
    <property type="match status" value="1"/>
</dbReference>
<name>A0A1B7W0W4_APHFL</name>
<dbReference type="Proteomes" id="UP000092382">
    <property type="component" value="Unassembled WGS sequence"/>
</dbReference>
<sequence>MTSLTSNPQISLSQPHTAVVEVQNLVYAYSQQHAVLQEISFSLQTGDRVALMGATGSGKSTLLENLIGLKHPQSGKIWINGIPILPNTLPQIRQQIGFSFQDPHDQLFMPTILEDITFGPLNYGISSIAAKDKAHQLLADFGLESYAHRSAHELSGGQRRLAALAAILALNPDILILDEPTNGLDPAWRRHLAQVLLELPVKVMLIASHDLQWLGRVTQRALVLSNGKIQIDSDIQPLLQDGKTLDKLGLPVDW</sequence>
<accession>A0A1B7W0W4</accession>
<dbReference type="CDD" id="cd03225">
    <property type="entry name" value="ABC_cobalt_CbiO_domain1"/>
    <property type="match status" value="1"/>
</dbReference>
<dbReference type="InterPro" id="IPR027417">
    <property type="entry name" value="P-loop_NTPase"/>
</dbReference>
<evidence type="ECO:0000259" key="5">
    <source>
        <dbReference type="PROSITE" id="PS50893"/>
    </source>
</evidence>
<keyword evidence="4" id="KW-0067">ATP-binding</keyword>
<feature type="domain" description="ABC transporter" evidence="5">
    <location>
        <begin position="20"/>
        <end position="251"/>
    </location>
</feature>
<dbReference type="EMBL" id="LJOY01000005">
    <property type="protein sequence ID" value="OBQ26917.1"/>
    <property type="molecule type" value="Genomic_DNA"/>
</dbReference>